<dbReference type="PRINTS" id="PR00151">
    <property type="entry name" value="PORPHBDMNASE"/>
</dbReference>
<feature type="domain" description="Porphobilinogen deaminase C-terminal" evidence="10">
    <location>
        <begin position="230"/>
        <end position="295"/>
    </location>
</feature>
<evidence type="ECO:0000256" key="5">
    <source>
        <dbReference type="ARBA" id="ARBA00022679"/>
    </source>
</evidence>
<dbReference type="InterPro" id="IPR022418">
    <property type="entry name" value="Porphobilinogen_deaminase_C"/>
</dbReference>
<dbReference type="Pfam" id="PF01379">
    <property type="entry name" value="Porphobil_deam"/>
    <property type="match status" value="1"/>
</dbReference>
<dbReference type="GO" id="GO:0006782">
    <property type="term" value="P:protoporphyrinogen IX biosynthetic process"/>
    <property type="evidence" value="ECO:0007669"/>
    <property type="project" value="UniProtKB-UniRule"/>
</dbReference>
<accession>A0A4Q9GM82</accession>
<comment type="catalytic activity">
    <reaction evidence="7 8">
        <text>4 porphobilinogen + H2O = hydroxymethylbilane + 4 NH4(+)</text>
        <dbReference type="Rhea" id="RHEA:13185"/>
        <dbReference type="ChEBI" id="CHEBI:15377"/>
        <dbReference type="ChEBI" id="CHEBI:28938"/>
        <dbReference type="ChEBI" id="CHEBI:57845"/>
        <dbReference type="ChEBI" id="CHEBI:58126"/>
        <dbReference type="EC" id="2.5.1.61"/>
    </reaction>
</comment>
<dbReference type="EMBL" id="SIUB01000003">
    <property type="protein sequence ID" value="TBN53804.1"/>
    <property type="molecule type" value="Genomic_DNA"/>
</dbReference>
<dbReference type="Gene3D" id="3.30.160.40">
    <property type="entry name" value="Porphobilinogen deaminase, C-terminal domain"/>
    <property type="match status" value="1"/>
</dbReference>
<evidence type="ECO:0000259" key="10">
    <source>
        <dbReference type="Pfam" id="PF03900"/>
    </source>
</evidence>
<evidence type="ECO:0000259" key="9">
    <source>
        <dbReference type="Pfam" id="PF01379"/>
    </source>
</evidence>
<dbReference type="AlphaFoldDB" id="A0A4Q9GM82"/>
<feature type="modified residue" description="S-(dipyrrolylmethanemethyl)cysteine" evidence="8">
    <location>
        <position position="244"/>
    </location>
</feature>
<dbReference type="OrthoDB" id="9810298at2"/>
<keyword evidence="12" id="KW-1185">Reference proteome</keyword>
<gene>
    <name evidence="8 11" type="primary">hemC</name>
    <name evidence="11" type="ORF">EYR15_08380</name>
</gene>
<dbReference type="FunFam" id="3.40.190.10:FF:000005">
    <property type="entry name" value="Porphobilinogen deaminase"/>
    <property type="match status" value="1"/>
</dbReference>
<dbReference type="RefSeq" id="WP_131002956.1">
    <property type="nucleotide sequence ID" value="NZ_JBHSZR010000003.1"/>
</dbReference>
<dbReference type="PIRSF" id="PIRSF001438">
    <property type="entry name" value="4pyrrol_synth_OHMeBilane_synth"/>
    <property type="match status" value="1"/>
</dbReference>
<evidence type="ECO:0000256" key="4">
    <source>
        <dbReference type="ARBA" id="ARBA00011245"/>
    </source>
</evidence>
<comment type="similarity">
    <text evidence="3 8">Belongs to the HMBS family.</text>
</comment>
<dbReference type="PANTHER" id="PTHR11557">
    <property type="entry name" value="PORPHOBILINOGEN DEAMINASE"/>
    <property type="match status" value="1"/>
</dbReference>
<sequence>MTTPLLRIGTRGSPLALWQANRVRDGLVAALGGDEAAVEIVAIRTTGDAIQDRPLSEAGGKGLFVKEIDEALLAGRVDLAVHSAKDLPTELAPNTVLAATLPRADVRDAFIGGGAATLDALPRGAIVGTASLRRGALVKRLRPDVEVVSFRGNVQTRLDKLARGEVQATLLALAGLDRLGLAAHATEILDEEAFPPALGQGAIAVTARHDDERTHAALNALNCVDTAAALVCERAFLAVLDGSCRTPLAGLARVTEGVMRFRGMVLSLDGSEVVEGSVAGDASEAAALGAEAGRDVKGRTPAALLAAFG</sequence>
<evidence type="ECO:0000256" key="7">
    <source>
        <dbReference type="ARBA" id="ARBA00048169"/>
    </source>
</evidence>
<name>A0A4Q9GM82_9HYPH</name>
<dbReference type="InterPro" id="IPR000860">
    <property type="entry name" value="HemC"/>
</dbReference>
<dbReference type="GO" id="GO:0004418">
    <property type="term" value="F:hydroxymethylbilane synthase activity"/>
    <property type="evidence" value="ECO:0007669"/>
    <property type="project" value="UniProtKB-UniRule"/>
</dbReference>
<dbReference type="Gene3D" id="3.40.190.10">
    <property type="entry name" value="Periplasmic binding protein-like II"/>
    <property type="match status" value="2"/>
</dbReference>
<comment type="miscellaneous">
    <text evidence="8">The porphobilinogen subunits are added to the dipyrromethane group.</text>
</comment>
<evidence type="ECO:0000256" key="6">
    <source>
        <dbReference type="ARBA" id="ARBA00023244"/>
    </source>
</evidence>
<dbReference type="UniPathway" id="UPA00251">
    <property type="reaction ID" value="UER00319"/>
</dbReference>
<dbReference type="Proteomes" id="UP000291613">
    <property type="component" value="Unassembled WGS sequence"/>
</dbReference>
<dbReference type="PANTHER" id="PTHR11557:SF0">
    <property type="entry name" value="PORPHOBILINOGEN DEAMINASE"/>
    <property type="match status" value="1"/>
</dbReference>
<comment type="cofactor">
    <cofactor evidence="8">
        <name>dipyrromethane</name>
        <dbReference type="ChEBI" id="CHEBI:60342"/>
    </cofactor>
    <text evidence="8">Binds 1 dipyrromethane group covalently.</text>
</comment>
<keyword evidence="6 8" id="KW-0627">Porphyrin biosynthesis</keyword>
<dbReference type="InterPro" id="IPR022419">
    <property type="entry name" value="Porphobilin_deaminase_cofac_BS"/>
</dbReference>
<evidence type="ECO:0000256" key="8">
    <source>
        <dbReference type="HAMAP-Rule" id="MF_00260"/>
    </source>
</evidence>
<dbReference type="GO" id="GO:0005737">
    <property type="term" value="C:cytoplasm"/>
    <property type="evidence" value="ECO:0007669"/>
    <property type="project" value="UniProtKB-UniRule"/>
</dbReference>
<evidence type="ECO:0000256" key="1">
    <source>
        <dbReference type="ARBA" id="ARBA00002869"/>
    </source>
</evidence>
<evidence type="ECO:0000313" key="11">
    <source>
        <dbReference type="EMBL" id="TBN53804.1"/>
    </source>
</evidence>
<dbReference type="SUPFAM" id="SSF53850">
    <property type="entry name" value="Periplasmic binding protein-like II"/>
    <property type="match status" value="1"/>
</dbReference>
<comment type="pathway">
    <text evidence="2">Porphyrin-containing compound metabolism; protoporphyrin-IX biosynthesis; coproporphyrinogen-III from 5-aminolevulinate: step 2/4.</text>
</comment>
<protein>
    <recommendedName>
        <fullName evidence="8">Porphobilinogen deaminase</fullName>
        <shortName evidence="8">PBG</shortName>
        <ecNumber evidence="8">2.5.1.61</ecNumber>
    </recommendedName>
    <alternativeName>
        <fullName evidence="8">Hydroxymethylbilane synthase</fullName>
        <shortName evidence="8">HMBS</shortName>
    </alternativeName>
    <alternativeName>
        <fullName evidence="8">Pre-uroporphyrinogen synthase</fullName>
    </alternativeName>
</protein>
<dbReference type="NCBIfam" id="TIGR00212">
    <property type="entry name" value="hemC"/>
    <property type="match status" value="1"/>
</dbReference>
<evidence type="ECO:0000256" key="2">
    <source>
        <dbReference type="ARBA" id="ARBA00004735"/>
    </source>
</evidence>
<dbReference type="Pfam" id="PF03900">
    <property type="entry name" value="Porphobil_deamC"/>
    <property type="match status" value="1"/>
</dbReference>
<keyword evidence="5 8" id="KW-0808">Transferase</keyword>
<dbReference type="SUPFAM" id="SSF54782">
    <property type="entry name" value="Porphobilinogen deaminase (hydroxymethylbilane synthase), C-terminal domain"/>
    <property type="match status" value="1"/>
</dbReference>
<dbReference type="PROSITE" id="PS00533">
    <property type="entry name" value="PORPHOBILINOGEN_DEAM"/>
    <property type="match status" value="1"/>
</dbReference>
<evidence type="ECO:0000313" key="12">
    <source>
        <dbReference type="Proteomes" id="UP000291613"/>
    </source>
</evidence>
<dbReference type="InterPro" id="IPR036803">
    <property type="entry name" value="Porphobilinogen_deaminase_C_sf"/>
</dbReference>
<comment type="subunit">
    <text evidence="4 8">Monomer.</text>
</comment>
<proteinExistence type="inferred from homology"/>
<comment type="caution">
    <text evidence="11">The sequence shown here is derived from an EMBL/GenBank/DDBJ whole genome shotgun (WGS) entry which is preliminary data.</text>
</comment>
<feature type="domain" description="Porphobilinogen deaminase N-terminal" evidence="9">
    <location>
        <begin position="6"/>
        <end position="215"/>
    </location>
</feature>
<dbReference type="InterPro" id="IPR022417">
    <property type="entry name" value="Porphobilin_deaminase_N"/>
</dbReference>
<evidence type="ECO:0000256" key="3">
    <source>
        <dbReference type="ARBA" id="ARBA00005638"/>
    </source>
</evidence>
<organism evidence="11 12">
    <name type="scientific">Hansschlegelia quercus</name>
    <dbReference type="NCBI Taxonomy" id="2528245"/>
    <lineage>
        <taxon>Bacteria</taxon>
        <taxon>Pseudomonadati</taxon>
        <taxon>Pseudomonadota</taxon>
        <taxon>Alphaproteobacteria</taxon>
        <taxon>Hyphomicrobiales</taxon>
        <taxon>Methylopilaceae</taxon>
        <taxon>Hansschlegelia</taxon>
    </lineage>
</organism>
<comment type="function">
    <text evidence="1 8">Tetrapolymerization of the monopyrrole PBG into the hydroxymethylbilane pre-uroporphyrinogen in several discrete steps.</text>
</comment>
<dbReference type="EC" id="2.5.1.61" evidence="8"/>
<reference evidence="11 12" key="1">
    <citation type="submission" date="2019-02" db="EMBL/GenBank/DDBJ databases">
        <title>Hansschlegelia quercus sp. nov., a novel methylotrophic bacterium from buds of oak (Quercus robur L.).</title>
        <authorList>
            <person name="Agafonova N.V."/>
            <person name="Kaparullina E.N."/>
            <person name="Grouzdev D.S."/>
            <person name="Doronina N.V."/>
        </authorList>
    </citation>
    <scope>NUCLEOTIDE SEQUENCE [LARGE SCALE GENOMIC DNA]</scope>
    <source>
        <strain evidence="11 12">Dub</strain>
    </source>
</reference>
<dbReference type="HAMAP" id="MF_00260">
    <property type="entry name" value="Porphobil_deam"/>
    <property type="match status" value="1"/>
</dbReference>